<evidence type="ECO:0000313" key="8">
    <source>
        <dbReference type="Proteomes" id="UP000309038"/>
    </source>
</evidence>
<dbReference type="GO" id="GO:0022857">
    <property type="term" value="F:transmembrane transporter activity"/>
    <property type="evidence" value="ECO:0007669"/>
    <property type="project" value="InterPro"/>
</dbReference>
<evidence type="ECO:0000256" key="2">
    <source>
        <dbReference type="ARBA" id="ARBA00022448"/>
    </source>
</evidence>
<keyword evidence="3 6" id="KW-0812">Transmembrane</keyword>
<keyword evidence="8" id="KW-1185">Reference proteome</keyword>
<feature type="transmembrane region" description="Helical" evidence="6">
    <location>
        <begin position="375"/>
        <end position="393"/>
    </location>
</feature>
<dbReference type="AlphaFoldDB" id="A0A4S4KHC5"/>
<feature type="transmembrane region" description="Helical" evidence="6">
    <location>
        <begin position="49"/>
        <end position="70"/>
    </location>
</feature>
<dbReference type="PIRSF" id="PIRSF006060">
    <property type="entry name" value="AA_transporter"/>
    <property type="match status" value="1"/>
</dbReference>
<dbReference type="PANTHER" id="PTHR45649:SF6">
    <property type="entry name" value="GABA-SPECIFIC PERMEASE"/>
    <property type="match status" value="1"/>
</dbReference>
<evidence type="ECO:0000256" key="5">
    <source>
        <dbReference type="ARBA" id="ARBA00023136"/>
    </source>
</evidence>
<feature type="transmembrane region" description="Helical" evidence="6">
    <location>
        <begin position="110"/>
        <end position="128"/>
    </location>
</feature>
<evidence type="ECO:0000256" key="3">
    <source>
        <dbReference type="ARBA" id="ARBA00022692"/>
    </source>
</evidence>
<reference evidence="7 8" key="1">
    <citation type="submission" date="2019-02" db="EMBL/GenBank/DDBJ databases">
        <title>Genome sequencing of the rare red list fungi Phlebia centrifuga.</title>
        <authorList>
            <person name="Buettner E."/>
            <person name="Kellner H."/>
        </authorList>
    </citation>
    <scope>NUCLEOTIDE SEQUENCE [LARGE SCALE GENOMIC DNA]</scope>
    <source>
        <strain evidence="7 8">DSM 108282</strain>
    </source>
</reference>
<dbReference type="Pfam" id="PF13520">
    <property type="entry name" value="AA_permease_2"/>
    <property type="match status" value="1"/>
</dbReference>
<dbReference type="GO" id="GO:0016020">
    <property type="term" value="C:membrane"/>
    <property type="evidence" value="ECO:0007669"/>
    <property type="project" value="UniProtKB-SubCell"/>
</dbReference>
<dbReference type="Proteomes" id="UP000309038">
    <property type="component" value="Unassembled WGS sequence"/>
</dbReference>
<comment type="subcellular location">
    <subcellularLocation>
        <location evidence="1">Membrane</location>
        <topology evidence="1">Multi-pass membrane protein</topology>
    </subcellularLocation>
</comment>
<evidence type="ECO:0008006" key="9">
    <source>
        <dbReference type="Google" id="ProtNLM"/>
    </source>
</evidence>
<keyword evidence="2" id="KW-0813">Transport</keyword>
<proteinExistence type="predicted"/>
<dbReference type="InterPro" id="IPR002293">
    <property type="entry name" value="AA/rel_permease1"/>
</dbReference>
<feature type="transmembrane region" description="Helical" evidence="6">
    <location>
        <begin position="82"/>
        <end position="104"/>
    </location>
</feature>
<keyword evidence="5 6" id="KW-0472">Membrane</keyword>
<evidence type="ECO:0000256" key="6">
    <source>
        <dbReference type="SAM" id="Phobius"/>
    </source>
</evidence>
<comment type="caution">
    <text evidence="7">The sequence shown here is derived from an EMBL/GenBank/DDBJ whole genome shotgun (WGS) entry which is preliminary data.</text>
</comment>
<protein>
    <recommendedName>
        <fullName evidence="9">Amino acid transporter</fullName>
    </recommendedName>
</protein>
<feature type="transmembrane region" description="Helical" evidence="6">
    <location>
        <begin position="188"/>
        <end position="212"/>
    </location>
</feature>
<evidence type="ECO:0000256" key="1">
    <source>
        <dbReference type="ARBA" id="ARBA00004141"/>
    </source>
</evidence>
<feature type="transmembrane region" description="Helical" evidence="6">
    <location>
        <begin position="304"/>
        <end position="331"/>
    </location>
</feature>
<dbReference type="Gene3D" id="1.20.1740.10">
    <property type="entry name" value="Amino acid/polyamine transporter I"/>
    <property type="match status" value="1"/>
</dbReference>
<organism evidence="7 8">
    <name type="scientific">Hermanssonia centrifuga</name>
    <dbReference type="NCBI Taxonomy" id="98765"/>
    <lineage>
        <taxon>Eukaryota</taxon>
        <taxon>Fungi</taxon>
        <taxon>Dikarya</taxon>
        <taxon>Basidiomycota</taxon>
        <taxon>Agaricomycotina</taxon>
        <taxon>Agaricomycetes</taxon>
        <taxon>Polyporales</taxon>
        <taxon>Meruliaceae</taxon>
        <taxon>Hermanssonia</taxon>
    </lineage>
</organism>
<dbReference type="PANTHER" id="PTHR45649">
    <property type="entry name" value="AMINO-ACID PERMEASE BAT1"/>
    <property type="match status" value="1"/>
</dbReference>
<dbReference type="EMBL" id="SGPJ01000155">
    <property type="protein sequence ID" value="THG97671.1"/>
    <property type="molecule type" value="Genomic_DNA"/>
</dbReference>
<sequence>MFIGLALGELASAAPTSGGLYFWTYKYASPDWRNLLSWIVGYSNTMGNIAGVASIEWGCAVQLMAAVSIGSNLTFTPTTGQIFGVYAALLALNGIVSSTATRLIARLQGLYIVLNVLLCLSIIIALPASTPAEFKNTASYTFTGFVNLNGWSSGFAVVLSFLAPLWTIGGFDGPIHISEEASNASTAIPWSIVSAIGIASILGWAINVALAFTMGTDVDSIMASPIGQPMAALWDQRFMMGTSILTSCSRQTFAFSRDGGLPFSRYLYRISPRTQTPINCVWASVFVSLLLGLLAFAGPSAINAIFSLAVIGQYVAFSVPIASRFLGGIAWRSGPFSLGKMGYPVAIVAVLWMMFSIIIVMFPTTPSPTAQGMNYTVVVGGGWIVLCIIYYYFPVYGGVHWFKGPMANVELETESLSKVERVSVSLTGEKEFGEDSQE</sequence>
<gene>
    <name evidence="7" type="ORF">EW026_g4369</name>
</gene>
<feature type="transmembrane region" description="Helical" evidence="6">
    <location>
        <begin position="278"/>
        <end position="298"/>
    </location>
</feature>
<feature type="transmembrane region" description="Helical" evidence="6">
    <location>
        <begin position="343"/>
        <end position="363"/>
    </location>
</feature>
<feature type="transmembrane region" description="Helical" evidence="6">
    <location>
        <begin position="148"/>
        <end position="168"/>
    </location>
</feature>
<evidence type="ECO:0000256" key="4">
    <source>
        <dbReference type="ARBA" id="ARBA00022989"/>
    </source>
</evidence>
<accession>A0A4S4KHC5</accession>
<name>A0A4S4KHC5_9APHY</name>
<evidence type="ECO:0000313" key="7">
    <source>
        <dbReference type="EMBL" id="THG97671.1"/>
    </source>
</evidence>
<keyword evidence="4 6" id="KW-1133">Transmembrane helix</keyword>